<dbReference type="InterPro" id="IPR009057">
    <property type="entry name" value="Homeodomain-like_sf"/>
</dbReference>
<keyword evidence="1" id="KW-0805">Transcription regulation</keyword>
<evidence type="ECO:0000256" key="1">
    <source>
        <dbReference type="ARBA" id="ARBA00023015"/>
    </source>
</evidence>
<sequence length="209" mass="22495">MMRPGRLAYAVAVSRWAPDARERLESAALDLFVENGYEATTVAQIAERAGLNRATFFRHFADKREVLFGGEDVLAGLFGDAVRDAPAQATPTECLRAAFAAADAVMTPAQRAKAAKRVQVLAANSEVQERGLLKHARIAAAISAALRARGTDELTARLGAEVAMLAFRVAVERWMRAREDEPFGLHAAAALDEVQTRAAELAPGARLRA</sequence>
<dbReference type="Pfam" id="PF00440">
    <property type="entry name" value="TetR_N"/>
    <property type="match status" value="1"/>
</dbReference>
<dbReference type="PANTHER" id="PTHR30055:SF238">
    <property type="entry name" value="MYCOFACTOCIN BIOSYNTHESIS TRANSCRIPTIONAL REGULATOR MFTR-RELATED"/>
    <property type="match status" value="1"/>
</dbReference>
<dbReference type="InterPro" id="IPR001647">
    <property type="entry name" value="HTH_TetR"/>
</dbReference>
<dbReference type="PROSITE" id="PS01081">
    <property type="entry name" value="HTH_TETR_1"/>
    <property type="match status" value="1"/>
</dbReference>
<keyword evidence="7" id="KW-1185">Reference proteome</keyword>
<feature type="domain" description="HTH tetR-type" evidence="5">
    <location>
        <begin position="18"/>
        <end position="78"/>
    </location>
</feature>
<evidence type="ECO:0000256" key="4">
    <source>
        <dbReference type="PROSITE-ProRule" id="PRU00335"/>
    </source>
</evidence>
<keyword evidence="3" id="KW-0804">Transcription</keyword>
<dbReference type="AlphaFoldDB" id="A0A1H0BG14"/>
<reference evidence="6 7" key="1">
    <citation type="submission" date="2016-10" db="EMBL/GenBank/DDBJ databases">
        <authorList>
            <person name="de Groot N.N."/>
        </authorList>
    </citation>
    <scope>NUCLEOTIDE SEQUENCE [LARGE SCALE GENOMIC DNA]</scope>
    <source>
        <strain evidence="6 7">CGMCC 4.2022</strain>
    </source>
</reference>
<proteinExistence type="predicted"/>
<name>A0A1H0BG14_9ACTN</name>
<evidence type="ECO:0000313" key="7">
    <source>
        <dbReference type="Proteomes" id="UP000199341"/>
    </source>
</evidence>
<keyword evidence="2 4" id="KW-0238">DNA-binding</keyword>
<feature type="DNA-binding region" description="H-T-H motif" evidence="4">
    <location>
        <begin position="41"/>
        <end position="60"/>
    </location>
</feature>
<protein>
    <submittedName>
        <fullName evidence="6">Transcriptional regulator, TetR family</fullName>
    </submittedName>
</protein>
<dbReference type="Proteomes" id="UP000199341">
    <property type="component" value="Unassembled WGS sequence"/>
</dbReference>
<dbReference type="GO" id="GO:0000976">
    <property type="term" value="F:transcription cis-regulatory region binding"/>
    <property type="evidence" value="ECO:0007669"/>
    <property type="project" value="TreeGrafter"/>
</dbReference>
<dbReference type="PRINTS" id="PR00455">
    <property type="entry name" value="HTHTETR"/>
</dbReference>
<dbReference type="InterPro" id="IPR023772">
    <property type="entry name" value="DNA-bd_HTH_TetR-type_CS"/>
</dbReference>
<organism evidence="6 7">
    <name type="scientific">Actinacidiphila guanduensis</name>
    <dbReference type="NCBI Taxonomy" id="310781"/>
    <lineage>
        <taxon>Bacteria</taxon>
        <taxon>Bacillati</taxon>
        <taxon>Actinomycetota</taxon>
        <taxon>Actinomycetes</taxon>
        <taxon>Kitasatosporales</taxon>
        <taxon>Streptomycetaceae</taxon>
        <taxon>Actinacidiphila</taxon>
    </lineage>
</organism>
<dbReference type="PROSITE" id="PS50977">
    <property type="entry name" value="HTH_TETR_2"/>
    <property type="match status" value="1"/>
</dbReference>
<dbReference type="InterPro" id="IPR050109">
    <property type="entry name" value="HTH-type_TetR-like_transc_reg"/>
</dbReference>
<dbReference type="EMBL" id="FNIE01000004">
    <property type="protein sequence ID" value="SDN44604.1"/>
    <property type="molecule type" value="Genomic_DNA"/>
</dbReference>
<dbReference type="STRING" id="310781.SAMN05216259_104174"/>
<gene>
    <name evidence="6" type="ORF">SAMN05216259_104174</name>
</gene>
<dbReference type="Gene3D" id="1.10.357.10">
    <property type="entry name" value="Tetracycline Repressor, domain 2"/>
    <property type="match status" value="1"/>
</dbReference>
<dbReference type="GO" id="GO:0003700">
    <property type="term" value="F:DNA-binding transcription factor activity"/>
    <property type="evidence" value="ECO:0007669"/>
    <property type="project" value="TreeGrafter"/>
</dbReference>
<dbReference type="PANTHER" id="PTHR30055">
    <property type="entry name" value="HTH-TYPE TRANSCRIPTIONAL REGULATOR RUTR"/>
    <property type="match status" value="1"/>
</dbReference>
<accession>A0A1H0BG14</accession>
<evidence type="ECO:0000256" key="3">
    <source>
        <dbReference type="ARBA" id="ARBA00023163"/>
    </source>
</evidence>
<evidence type="ECO:0000259" key="5">
    <source>
        <dbReference type="PROSITE" id="PS50977"/>
    </source>
</evidence>
<evidence type="ECO:0000313" key="6">
    <source>
        <dbReference type="EMBL" id="SDN44604.1"/>
    </source>
</evidence>
<evidence type="ECO:0000256" key="2">
    <source>
        <dbReference type="ARBA" id="ARBA00023125"/>
    </source>
</evidence>
<dbReference type="SUPFAM" id="SSF46689">
    <property type="entry name" value="Homeodomain-like"/>
    <property type="match status" value="1"/>
</dbReference>